<feature type="domain" description="A20-type" evidence="6">
    <location>
        <begin position="908"/>
        <end position="943"/>
    </location>
</feature>
<feature type="domain" description="OTU" evidence="5">
    <location>
        <begin position="97"/>
        <end position="264"/>
    </location>
</feature>
<evidence type="ECO:0000313" key="8">
    <source>
        <dbReference type="Proteomes" id="UP000762676"/>
    </source>
</evidence>
<name>A0AAV4IRJ7_9GAST</name>
<organism evidence="7 8">
    <name type="scientific">Elysia marginata</name>
    <dbReference type="NCBI Taxonomy" id="1093978"/>
    <lineage>
        <taxon>Eukaryota</taxon>
        <taxon>Metazoa</taxon>
        <taxon>Spiralia</taxon>
        <taxon>Lophotrochozoa</taxon>
        <taxon>Mollusca</taxon>
        <taxon>Gastropoda</taxon>
        <taxon>Heterobranchia</taxon>
        <taxon>Euthyneura</taxon>
        <taxon>Panpulmonata</taxon>
        <taxon>Sacoglossa</taxon>
        <taxon>Placobranchoidea</taxon>
        <taxon>Plakobranchidae</taxon>
        <taxon>Elysia</taxon>
    </lineage>
</organism>
<evidence type="ECO:0000256" key="1">
    <source>
        <dbReference type="ARBA" id="ARBA00022723"/>
    </source>
</evidence>
<feature type="domain" description="A20-type" evidence="6">
    <location>
        <begin position="499"/>
        <end position="533"/>
    </location>
</feature>
<protein>
    <submittedName>
        <fullName evidence="7">Tumor necrosis factor, alpha-induced protein 3</fullName>
    </submittedName>
</protein>
<dbReference type="InterPro" id="IPR003323">
    <property type="entry name" value="OTU_dom"/>
</dbReference>
<proteinExistence type="predicted"/>
<evidence type="ECO:0000256" key="4">
    <source>
        <dbReference type="SAM" id="MobiDB-lite"/>
    </source>
</evidence>
<dbReference type="PROSITE" id="PS50802">
    <property type="entry name" value="OTU"/>
    <property type="match status" value="1"/>
</dbReference>
<comment type="caution">
    <text evidence="7">The sequence shown here is derived from an EMBL/GenBank/DDBJ whole genome shotgun (WGS) entry which is preliminary data.</text>
</comment>
<dbReference type="EMBL" id="BMAT01006418">
    <property type="protein sequence ID" value="GFS12433.1"/>
    <property type="molecule type" value="Genomic_DNA"/>
</dbReference>
<keyword evidence="2" id="KW-0863">Zinc-finger</keyword>
<dbReference type="PROSITE" id="PS51036">
    <property type="entry name" value="ZF_A20"/>
    <property type="match status" value="2"/>
</dbReference>
<dbReference type="AlphaFoldDB" id="A0AAV4IRJ7"/>
<feature type="region of interest" description="Disordered" evidence="4">
    <location>
        <begin position="589"/>
        <end position="628"/>
    </location>
</feature>
<dbReference type="GO" id="GO:0008270">
    <property type="term" value="F:zinc ion binding"/>
    <property type="evidence" value="ECO:0007669"/>
    <property type="project" value="UniProtKB-KW"/>
</dbReference>
<evidence type="ECO:0000259" key="6">
    <source>
        <dbReference type="PROSITE" id="PS51036"/>
    </source>
</evidence>
<keyword evidence="3" id="KW-0862">Zinc</keyword>
<evidence type="ECO:0000259" key="5">
    <source>
        <dbReference type="PROSITE" id="PS50802"/>
    </source>
</evidence>
<evidence type="ECO:0000256" key="2">
    <source>
        <dbReference type="ARBA" id="ARBA00022771"/>
    </source>
</evidence>
<feature type="compositionally biased region" description="Basic and acidic residues" evidence="4">
    <location>
        <begin position="589"/>
        <end position="606"/>
    </location>
</feature>
<dbReference type="SMART" id="SM00259">
    <property type="entry name" value="ZnF_A20"/>
    <property type="match status" value="3"/>
</dbReference>
<dbReference type="GO" id="GO:0003677">
    <property type="term" value="F:DNA binding"/>
    <property type="evidence" value="ECO:0007669"/>
    <property type="project" value="InterPro"/>
</dbReference>
<dbReference type="Pfam" id="PF02338">
    <property type="entry name" value="OTU"/>
    <property type="match status" value="1"/>
</dbReference>
<sequence length="965" mass="108676">MDSRRFKKFPALINFSTKQRELLQKWIKNKINYDDERRGYPYSFHKDVSFYDCRLCPTQHIKPYFCDSYADAVLDKSLTNQLEKCKTLNWCPSLVKLEAVAVPQDGNSLLHAASFAMWSVHDEHFTLRELLLLAMTINRNDSYKQRWWRQKLLDLKALKDESKIISQEWEEVVRSISSLNKASIAKSVSSEFLESVHIYVLSNILRRPIIIVTDQDIPSSGCNAEEDSQIAGIYLPLEWIPIKCCKTPLILGYSQGKFCPLLSEVAVRPNKKDLLFPLVTRDFCSLPVRFLNQLEEHRASELIQRYFIVKEASIPMGTTGEAPAPCSLLNYKDLPPEMSTVVEHFKLCEHLKYQLLAQGGQSHGHTEARLLQQLHNESQTKVAPMRSFSESYHMSQRNQAGKEIGQAQRYLMSEEKAAEEGLGAVGGFNSQGYASRGKFCEPKAEHMSEITKQLEQTVVNQTGTAAGAVVNSFGTANAAYTVPTAPPASGLFSLEEPLSMLDERCQNKCGYRCSKQTYPYCHECFNLTAANQQVRCGSEVCSYEKGLSFLGVAPFHINDINDPQGNLMLFSPSPPQSVGNPLACSSLRAEETQEKKDNSKYQEHSKVPKSPSSQTTPLLPEGRNNLSTNQKRIMQPIPERVRKIIHPVNDQELNRMAMSERKQDGEEDCNVICVSAESPVCVSPYCKETVSSPNMLCDNCQAVLLRAQRYHNPEMNASATLGNVVSERSLQLQAQKLNQIQTGQKDSLAFQRYQEQKIRQQWEMRSRQIGKPCVSPGCVNYGDPVHADMCSSCYNRLAVREYEKLKREHTRSRNDKKAKTEIIGVVNQYNQPCFAPSSSSHNEASRPVKANTVNLPVSAFVTNKSSVSVSPGSRGSLHGSLDDFATFDINAFNQGFVHEYEKFRDQSASGLKKCKMPACTNYGNFSKGGFCNSCYADKEKKRDEERIAMFGENVPDCWSSQQNSI</sequence>
<keyword evidence="8" id="KW-1185">Reference proteome</keyword>
<dbReference type="InterPro" id="IPR002653">
    <property type="entry name" value="Znf_A20"/>
</dbReference>
<gene>
    <name evidence="7" type="ORF">ElyMa_003111500</name>
</gene>
<dbReference type="Gene3D" id="3.90.70.80">
    <property type="match status" value="1"/>
</dbReference>
<evidence type="ECO:0000313" key="7">
    <source>
        <dbReference type="EMBL" id="GFS12433.1"/>
    </source>
</evidence>
<accession>A0AAV4IRJ7</accession>
<dbReference type="Proteomes" id="UP000762676">
    <property type="component" value="Unassembled WGS sequence"/>
</dbReference>
<evidence type="ECO:0000256" key="3">
    <source>
        <dbReference type="ARBA" id="ARBA00022833"/>
    </source>
</evidence>
<dbReference type="CDD" id="cd22750">
    <property type="entry name" value="OTU_C64"/>
    <property type="match status" value="1"/>
</dbReference>
<reference evidence="7 8" key="1">
    <citation type="journal article" date="2021" name="Elife">
        <title>Chloroplast acquisition without the gene transfer in kleptoplastic sea slugs, Plakobranchus ocellatus.</title>
        <authorList>
            <person name="Maeda T."/>
            <person name="Takahashi S."/>
            <person name="Yoshida T."/>
            <person name="Shimamura S."/>
            <person name="Takaki Y."/>
            <person name="Nagai Y."/>
            <person name="Toyoda A."/>
            <person name="Suzuki Y."/>
            <person name="Arimoto A."/>
            <person name="Ishii H."/>
            <person name="Satoh N."/>
            <person name="Nishiyama T."/>
            <person name="Hasebe M."/>
            <person name="Maruyama T."/>
            <person name="Minagawa J."/>
            <person name="Obokata J."/>
            <person name="Shigenobu S."/>
        </authorList>
    </citation>
    <scope>NUCLEOTIDE SEQUENCE [LARGE SCALE GENOMIC DNA]</scope>
</reference>
<keyword evidence="1" id="KW-0479">Metal-binding</keyword>